<organism evidence="1 2">
    <name type="scientific">Acaulospora colombiana</name>
    <dbReference type="NCBI Taxonomy" id="27376"/>
    <lineage>
        <taxon>Eukaryota</taxon>
        <taxon>Fungi</taxon>
        <taxon>Fungi incertae sedis</taxon>
        <taxon>Mucoromycota</taxon>
        <taxon>Glomeromycotina</taxon>
        <taxon>Glomeromycetes</taxon>
        <taxon>Diversisporales</taxon>
        <taxon>Acaulosporaceae</taxon>
        <taxon>Acaulospora</taxon>
    </lineage>
</organism>
<gene>
    <name evidence="1" type="ORF">ACOLOM_LOCUS9574</name>
</gene>
<protein>
    <submittedName>
        <fullName evidence="1">507_t:CDS:1</fullName>
    </submittedName>
</protein>
<comment type="caution">
    <text evidence="1">The sequence shown here is derived from an EMBL/GenBank/DDBJ whole genome shotgun (WGS) entry which is preliminary data.</text>
</comment>
<proteinExistence type="predicted"/>
<evidence type="ECO:0000313" key="2">
    <source>
        <dbReference type="Proteomes" id="UP000789525"/>
    </source>
</evidence>
<feature type="non-terminal residue" evidence="1">
    <location>
        <position position="716"/>
    </location>
</feature>
<sequence>AWMSSRPRQTRLPAPKKGPTSTKPRHDERIRTKSSTPVPSSQLFETLTRLETTTDNVLGDLESLLKSATSEQANKFAMKAFNAVAGAIAAALKAGLTADGDSNPLDQGKLRTSIDVSMMSLGILRQSYSLSTERAALSLASRLISLNLEPVCLKLDGRVSSLDADSLNTCLTYLSCAFQVFLQPLDGLVRFKEDMDLLSDFIQSNEAGTFLSWTRDLRVIDVEKLLPMASAIMKSVETSFGLLSPINAMILRFYALQCTADVSSPDKLSWVWKHALNISASYIKAITLRKKEEFNPLDESLKVLIRVLQSREQHSATLFNEESFSLLCREWCKLALRVKESNSVQFIQSLLAPNTQESKTIAEIDVLESISQKTRELEISLQAKDRSEITHCLEQLQLERTNDDSIKQTNMFQTMERLRRRMKNSLSIQKEPEFVNGMHKPLILISDVYDAILRLGKLNNDYRMDVITATVENRILISKLQINLTLADTYEPAYQSLLKAHELMLLNDVVNDHQIGDRVIDLWRCLSGAFWNIGSSIYQTGRWDHSVPFISSSVDIDRRLLGDERRLTQSRNDPWQDSKFSPIKVVIEKTTHLGVFELLLGDEVILRSLVESLHFPPAVIGAILECQIDYLEQYIWKDDVPKLIKGLLWICSGKYSDNHPMRHARLLGRQLEYIYYMKQPWKDAEDAGTKAITLLSHQKLNSDANIRTYEQQYLLQ</sequence>
<dbReference type="EMBL" id="CAJVPT010028132">
    <property type="protein sequence ID" value="CAG8686337.1"/>
    <property type="molecule type" value="Genomic_DNA"/>
</dbReference>
<accession>A0ACA9P111</accession>
<evidence type="ECO:0000313" key="1">
    <source>
        <dbReference type="EMBL" id="CAG8686337.1"/>
    </source>
</evidence>
<feature type="non-terminal residue" evidence="1">
    <location>
        <position position="1"/>
    </location>
</feature>
<name>A0ACA9P111_9GLOM</name>
<keyword evidence="2" id="KW-1185">Reference proteome</keyword>
<reference evidence="1" key="1">
    <citation type="submission" date="2021-06" db="EMBL/GenBank/DDBJ databases">
        <authorList>
            <person name="Kallberg Y."/>
            <person name="Tangrot J."/>
            <person name="Rosling A."/>
        </authorList>
    </citation>
    <scope>NUCLEOTIDE SEQUENCE</scope>
    <source>
        <strain evidence="1">CL356</strain>
    </source>
</reference>
<dbReference type="Proteomes" id="UP000789525">
    <property type="component" value="Unassembled WGS sequence"/>
</dbReference>